<sequence>MILLEAAIAIYLTINAAAFLAYYSDKRSARRSAWRTPEKTLLVMALLGPFGALFAMRLFRHKTQKGKFRLVPLFLCLHIVLAVAFVLTLT</sequence>
<dbReference type="InterPro" id="IPR012156">
    <property type="entry name" value="Cold_shock_CspA"/>
</dbReference>
<keyword evidence="1" id="KW-0812">Transmembrane</keyword>
<evidence type="ECO:0000313" key="2">
    <source>
        <dbReference type="EMBL" id="SDK23279.1"/>
    </source>
</evidence>
<dbReference type="EMBL" id="FNFT01000005">
    <property type="protein sequence ID" value="SDK23279.1"/>
    <property type="molecule type" value="Genomic_DNA"/>
</dbReference>
<evidence type="ECO:0000313" key="3">
    <source>
        <dbReference type="Proteomes" id="UP000326500"/>
    </source>
</evidence>
<keyword evidence="1" id="KW-0472">Membrane</keyword>
<proteinExistence type="predicted"/>
<feature type="transmembrane region" description="Helical" evidence="1">
    <location>
        <begin position="40"/>
        <end position="59"/>
    </location>
</feature>
<protein>
    <submittedName>
        <fullName evidence="2">Uncharacterized membrane protein YsdA, DUF1294 family</fullName>
    </submittedName>
</protein>
<organism evidence="2 3">
    <name type="scientific">Methanoculleus thermophilus</name>
    <dbReference type="NCBI Taxonomy" id="2200"/>
    <lineage>
        <taxon>Archaea</taxon>
        <taxon>Methanobacteriati</taxon>
        <taxon>Methanobacteriota</taxon>
        <taxon>Stenosarchaea group</taxon>
        <taxon>Methanomicrobia</taxon>
        <taxon>Methanomicrobiales</taxon>
        <taxon>Methanomicrobiaceae</taxon>
        <taxon>Methanoculleus</taxon>
    </lineage>
</organism>
<reference evidence="2 3" key="1">
    <citation type="submission" date="2016-10" db="EMBL/GenBank/DDBJ databases">
        <authorList>
            <person name="Varghese N."/>
            <person name="Submissions S."/>
        </authorList>
    </citation>
    <scope>NUCLEOTIDE SEQUENCE [LARGE SCALE GENOMIC DNA]</scope>
    <source>
        <strain evidence="2 3">DSM 2373</strain>
    </source>
</reference>
<dbReference type="Pfam" id="PF06961">
    <property type="entry name" value="DUF1294"/>
    <property type="match status" value="1"/>
</dbReference>
<dbReference type="STRING" id="2200.GCA_001571405_01775"/>
<dbReference type="PIRSF" id="PIRSF002599">
    <property type="entry name" value="Cold_shock_A"/>
    <property type="match status" value="1"/>
</dbReference>
<keyword evidence="1" id="KW-1133">Transmembrane helix</keyword>
<keyword evidence="3" id="KW-1185">Reference proteome</keyword>
<evidence type="ECO:0000256" key="1">
    <source>
        <dbReference type="SAM" id="Phobius"/>
    </source>
</evidence>
<feature type="transmembrane region" description="Helical" evidence="1">
    <location>
        <begin position="71"/>
        <end position="89"/>
    </location>
</feature>
<dbReference type="RefSeq" id="WP_066958093.1">
    <property type="nucleotide sequence ID" value="NZ_BCNX01000008.1"/>
</dbReference>
<dbReference type="Proteomes" id="UP000326500">
    <property type="component" value="Unassembled WGS sequence"/>
</dbReference>
<dbReference type="OrthoDB" id="53377at2157"/>
<dbReference type="GO" id="GO:0003676">
    <property type="term" value="F:nucleic acid binding"/>
    <property type="evidence" value="ECO:0007669"/>
    <property type="project" value="InterPro"/>
</dbReference>
<accession>A0A1G9A7H3</accession>
<gene>
    <name evidence="2" type="ORF">SAMN04488571_105207</name>
</gene>
<dbReference type="InterPro" id="IPR010718">
    <property type="entry name" value="DUF1294"/>
</dbReference>
<dbReference type="AlphaFoldDB" id="A0A1G9A7H3"/>
<name>A0A1G9A7H3_9EURY</name>